<dbReference type="PANTHER" id="PTHR21180">
    <property type="entry name" value="ENDONUCLEASE/EXONUCLEASE/PHOSPHATASE FAMILY DOMAIN-CONTAINING PROTEIN 1"/>
    <property type="match status" value="1"/>
</dbReference>
<proteinExistence type="predicted"/>
<evidence type="ECO:0000313" key="3">
    <source>
        <dbReference type="EMBL" id="MST86293.1"/>
    </source>
</evidence>
<protein>
    <submittedName>
        <fullName evidence="3">ComEA family DNA-binding protein</fullName>
    </submittedName>
</protein>
<keyword evidence="3" id="KW-0238">DNA-binding</keyword>
<gene>
    <name evidence="3" type="ORF">FYJ62_01175</name>
</gene>
<dbReference type="InterPro" id="IPR019554">
    <property type="entry name" value="Soluble_ligand-bd"/>
</dbReference>
<dbReference type="Gene3D" id="1.10.150.280">
    <property type="entry name" value="AF1531-like domain"/>
    <property type="match status" value="1"/>
</dbReference>
<keyword evidence="4" id="KW-1185">Reference proteome</keyword>
<dbReference type="OrthoDB" id="9790239at2"/>
<dbReference type="InterPro" id="IPR003583">
    <property type="entry name" value="Hlx-hairpin-Hlx_DNA-bd_motif"/>
</dbReference>
<feature type="domain" description="Helix-hairpin-helix DNA-binding motif class 1" evidence="2">
    <location>
        <begin position="208"/>
        <end position="227"/>
    </location>
</feature>
<dbReference type="Pfam" id="PF12836">
    <property type="entry name" value="HHH_3"/>
    <property type="match status" value="1"/>
</dbReference>
<dbReference type="GO" id="GO:0015627">
    <property type="term" value="C:type II protein secretion system complex"/>
    <property type="evidence" value="ECO:0007669"/>
    <property type="project" value="TreeGrafter"/>
</dbReference>
<dbReference type="Proteomes" id="UP000438120">
    <property type="component" value="Unassembled WGS sequence"/>
</dbReference>
<dbReference type="PANTHER" id="PTHR21180:SF32">
    <property type="entry name" value="ENDONUCLEASE_EXONUCLEASE_PHOSPHATASE FAMILY DOMAIN-CONTAINING PROTEIN 1"/>
    <property type="match status" value="1"/>
</dbReference>
<keyword evidence="1" id="KW-1133">Transmembrane helix</keyword>
<comment type="caution">
    <text evidence="3">The sequence shown here is derived from an EMBL/GenBank/DDBJ whole genome shotgun (WGS) entry which is preliminary data.</text>
</comment>
<keyword evidence="1" id="KW-0472">Membrane</keyword>
<dbReference type="NCBIfam" id="TIGR00426">
    <property type="entry name" value="competence protein ComEA helix-hairpin-helix repeat region"/>
    <property type="match status" value="1"/>
</dbReference>
<dbReference type="SUPFAM" id="SSF47781">
    <property type="entry name" value="RuvA domain 2-like"/>
    <property type="match status" value="1"/>
</dbReference>
<dbReference type="Gene3D" id="3.10.560.10">
    <property type="entry name" value="Outer membrane lipoprotein wza domain like"/>
    <property type="match status" value="1"/>
</dbReference>
<evidence type="ECO:0000256" key="1">
    <source>
        <dbReference type="SAM" id="Phobius"/>
    </source>
</evidence>
<dbReference type="Pfam" id="PF10531">
    <property type="entry name" value="SLBB"/>
    <property type="match status" value="1"/>
</dbReference>
<feature type="transmembrane region" description="Helical" evidence="1">
    <location>
        <begin position="12"/>
        <end position="33"/>
    </location>
</feature>
<accession>A0A6A8MB22</accession>
<dbReference type="GO" id="GO:0006281">
    <property type="term" value="P:DNA repair"/>
    <property type="evidence" value="ECO:0007669"/>
    <property type="project" value="InterPro"/>
</dbReference>
<dbReference type="EMBL" id="VUMX01000002">
    <property type="protein sequence ID" value="MST86293.1"/>
    <property type="molecule type" value="Genomic_DNA"/>
</dbReference>
<dbReference type="InterPro" id="IPR010994">
    <property type="entry name" value="RuvA_2-like"/>
</dbReference>
<feature type="domain" description="Helix-hairpin-helix DNA-binding motif class 1" evidence="2">
    <location>
        <begin position="178"/>
        <end position="197"/>
    </location>
</feature>
<dbReference type="GO" id="GO:0003677">
    <property type="term" value="F:DNA binding"/>
    <property type="evidence" value="ECO:0007669"/>
    <property type="project" value="UniProtKB-KW"/>
</dbReference>
<dbReference type="SMART" id="SM00278">
    <property type="entry name" value="HhH1"/>
    <property type="match status" value="2"/>
</dbReference>
<dbReference type="InterPro" id="IPR051675">
    <property type="entry name" value="Endo/Exo/Phosphatase_dom_1"/>
</dbReference>
<keyword evidence="1" id="KW-0812">Transmembrane</keyword>
<name>A0A6A8MB22_9LACO</name>
<evidence type="ECO:0000313" key="4">
    <source>
        <dbReference type="Proteomes" id="UP000438120"/>
    </source>
</evidence>
<organism evidence="3 4">
    <name type="scientific">Lactobacillus porci</name>
    <dbReference type="NCBI Taxonomy" id="2012477"/>
    <lineage>
        <taxon>Bacteria</taxon>
        <taxon>Bacillati</taxon>
        <taxon>Bacillota</taxon>
        <taxon>Bacilli</taxon>
        <taxon>Lactobacillales</taxon>
        <taxon>Lactobacillaceae</taxon>
        <taxon>Lactobacillus</taxon>
    </lineage>
</organism>
<dbReference type="InterPro" id="IPR004509">
    <property type="entry name" value="Competence_ComEA_HhH"/>
</dbReference>
<dbReference type="RefSeq" id="WP_154546956.1">
    <property type="nucleotide sequence ID" value="NZ_VUMX01000002.1"/>
</dbReference>
<evidence type="ECO:0000259" key="2">
    <source>
        <dbReference type="SMART" id="SM00278"/>
    </source>
</evidence>
<sequence length="230" mass="24033">MKKINPDQIKNWLLDKKVYVVAVVLAAGAFFYWQQKPQPADNSALLSQTKLQSSSQSAASRQTGASSASSAASGKVVCDISGAVKEEGVYTLKSGSRLQDLIDAAGGLTSRAQIKAINRSLLLQDQDKVYIPYKGEKTAAAPTAGMASNAAASSSSSSSSPAASSAAGKVNLNTATAADLQKLNGIGERKAEQIIAYREQKGGFKSIDELKEVSGIGDKTFDALKDQITV</sequence>
<dbReference type="GO" id="GO:0015628">
    <property type="term" value="P:protein secretion by the type II secretion system"/>
    <property type="evidence" value="ECO:0007669"/>
    <property type="project" value="TreeGrafter"/>
</dbReference>
<reference evidence="3 4" key="1">
    <citation type="submission" date="2019-08" db="EMBL/GenBank/DDBJ databases">
        <title>In-depth cultivation of the pig gut microbiome towards novel bacterial diversity and tailored functional studies.</title>
        <authorList>
            <person name="Wylensek D."/>
            <person name="Hitch T.C.A."/>
            <person name="Clavel T."/>
        </authorList>
    </citation>
    <scope>NUCLEOTIDE SEQUENCE [LARGE SCALE GENOMIC DNA]</scope>
    <source>
        <strain evidence="3 4">Bifido-178-WT-2B</strain>
    </source>
</reference>
<dbReference type="AlphaFoldDB" id="A0A6A8MB22"/>